<dbReference type="Gene3D" id="3.10.450.50">
    <property type="match status" value="1"/>
</dbReference>
<dbReference type="SUPFAM" id="SSF54427">
    <property type="entry name" value="NTF2-like"/>
    <property type="match status" value="1"/>
</dbReference>
<comment type="caution">
    <text evidence="2">The sequence shown here is derived from an EMBL/GenBank/DDBJ whole genome shotgun (WGS) entry which is preliminary data.</text>
</comment>
<organism evidence="2 3">
    <name type="scientific">Ziziphus jujuba var. spinosa</name>
    <dbReference type="NCBI Taxonomy" id="714518"/>
    <lineage>
        <taxon>Eukaryota</taxon>
        <taxon>Viridiplantae</taxon>
        <taxon>Streptophyta</taxon>
        <taxon>Embryophyta</taxon>
        <taxon>Tracheophyta</taxon>
        <taxon>Spermatophyta</taxon>
        <taxon>Magnoliopsida</taxon>
        <taxon>eudicotyledons</taxon>
        <taxon>Gunneridae</taxon>
        <taxon>Pentapetalae</taxon>
        <taxon>rosids</taxon>
        <taxon>fabids</taxon>
        <taxon>Rosales</taxon>
        <taxon>Rhamnaceae</taxon>
        <taxon>Paliureae</taxon>
        <taxon>Ziziphus</taxon>
    </lineage>
</organism>
<dbReference type="InterPro" id="IPR009798">
    <property type="entry name" value="Wun1-like"/>
</dbReference>
<accession>A0A978VVE1</accession>
<dbReference type="Proteomes" id="UP000813462">
    <property type="component" value="Unassembled WGS sequence"/>
</dbReference>
<dbReference type="Pfam" id="PF07107">
    <property type="entry name" value="WI12"/>
    <property type="match status" value="1"/>
</dbReference>
<dbReference type="PANTHER" id="PTHR33703">
    <property type="entry name" value="OS07G0691300 PROTEIN"/>
    <property type="match status" value="1"/>
</dbReference>
<reference evidence="2" key="1">
    <citation type="journal article" date="2021" name="Front. Plant Sci.">
        <title>Chromosome-Scale Genome Assembly for Chinese Sour Jujube and Insights Into Its Genome Evolution and Domestication Signature.</title>
        <authorList>
            <person name="Shen L.-Y."/>
            <person name="Luo H."/>
            <person name="Wang X.-L."/>
            <person name="Wang X.-M."/>
            <person name="Qiu X.-J."/>
            <person name="Liu H."/>
            <person name="Zhou S.-S."/>
            <person name="Jia K.-H."/>
            <person name="Nie S."/>
            <person name="Bao Y.-T."/>
            <person name="Zhang R.-G."/>
            <person name="Yun Q.-Z."/>
            <person name="Chai Y.-H."/>
            <person name="Lu J.-Y."/>
            <person name="Li Y."/>
            <person name="Zhao S.-W."/>
            <person name="Mao J.-F."/>
            <person name="Jia S.-G."/>
            <person name="Mao Y.-M."/>
        </authorList>
    </citation>
    <scope>NUCLEOTIDE SEQUENCE</scope>
    <source>
        <strain evidence="2">AT0</strain>
        <tissue evidence="2">Leaf</tissue>
    </source>
</reference>
<sequence>MARKGTLAELLASKHEPRNTSSTKNMKAVYKALARKDMETIGGLVAPDLEWWFHGPPHSQHMMRMLTGESRNVEFKFKPRSITTIGDREDVITQLREYFDTWLTVIFRVSEEDGIIRVWQSESKERLNRSLPDVVLAI</sequence>
<evidence type="ECO:0000313" key="2">
    <source>
        <dbReference type="EMBL" id="KAH7542786.1"/>
    </source>
</evidence>
<proteinExistence type="predicted"/>
<evidence type="ECO:0000313" key="3">
    <source>
        <dbReference type="Proteomes" id="UP000813462"/>
    </source>
</evidence>
<evidence type="ECO:0000256" key="1">
    <source>
        <dbReference type="SAM" id="MobiDB-lite"/>
    </source>
</evidence>
<dbReference type="InterPro" id="IPR032710">
    <property type="entry name" value="NTF2-like_dom_sf"/>
</dbReference>
<feature type="region of interest" description="Disordered" evidence="1">
    <location>
        <begin position="1"/>
        <end position="24"/>
    </location>
</feature>
<name>A0A978VVE1_ZIZJJ</name>
<dbReference type="PANTHER" id="PTHR33703:SF16">
    <property type="entry name" value="OS05G0342100 PROTEIN"/>
    <property type="match status" value="1"/>
</dbReference>
<dbReference type="AlphaFoldDB" id="A0A978VVE1"/>
<dbReference type="EMBL" id="JAEACU010000002">
    <property type="protein sequence ID" value="KAH7542786.1"/>
    <property type="molecule type" value="Genomic_DNA"/>
</dbReference>
<protein>
    <submittedName>
        <fullName evidence="2">Uncharacterized protein</fullName>
    </submittedName>
</protein>
<gene>
    <name evidence="2" type="ORF">FEM48_Zijuj02G0111800</name>
</gene>